<organism evidence="2 3">
    <name type="scientific">Aquisphaera giovannonii</name>
    <dbReference type="NCBI Taxonomy" id="406548"/>
    <lineage>
        <taxon>Bacteria</taxon>
        <taxon>Pseudomonadati</taxon>
        <taxon>Planctomycetota</taxon>
        <taxon>Planctomycetia</taxon>
        <taxon>Isosphaerales</taxon>
        <taxon>Isosphaeraceae</taxon>
        <taxon>Aquisphaera</taxon>
    </lineage>
</organism>
<evidence type="ECO:0000313" key="3">
    <source>
        <dbReference type="Proteomes" id="UP000324233"/>
    </source>
</evidence>
<gene>
    <name evidence="2" type="ORF">OJF2_72680</name>
</gene>
<name>A0A5B9WDL6_9BACT</name>
<evidence type="ECO:0000256" key="1">
    <source>
        <dbReference type="SAM" id="Phobius"/>
    </source>
</evidence>
<sequence>MSSLPEVTLRSATLVGGLLATGAAVIAEATSADSSVNTGSFLLGGAGLVAAISAFSKDYWSDRQKQRDHEVCVLRLKLRNSRSSASVQALYAWARAAHDAVPTLPAIPEIRADEADNSETEYRDA</sequence>
<accession>A0A5B9WDL6</accession>
<dbReference type="AlphaFoldDB" id="A0A5B9WDL6"/>
<keyword evidence="1" id="KW-0472">Membrane</keyword>
<dbReference type="RefSeq" id="WP_148598082.1">
    <property type="nucleotide sequence ID" value="NZ_CP042997.1"/>
</dbReference>
<dbReference type="KEGG" id="agv:OJF2_72680"/>
<keyword evidence="3" id="KW-1185">Reference proteome</keyword>
<proteinExistence type="predicted"/>
<dbReference type="Proteomes" id="UP000324233">
    <property type="component" value="Chromosome"/>
</dbReference>
<protein>
    <submittedName>
        <fullName evidence="2">Uncharacterized protein</fullName>
    </submittedName>
</protein>
<keyword evidence="1" id="KW-1133">Transmembrane helix</keyword>
<evidence type="ECO:0000313" key="2">
    <source>
        <dbReference type="EMBL" id="QEH38662.1"/>
    </source>
</evidence>
<reference evidence="2 3" key="1">
    <citation type="submission" date="2019-08" db="EMBL/GenBank/DDBJ databases">
        <title>Deep-cultivation of Planctomycetes and their phenomic and genomic characterization uncovers novel biology.</title>
        <authorList>
            <person name="Wiegand S."/>
            <person name="Jogler M."/>
            <person name="Boedeker C."/>
            <person name="Pinto D."/>
            <person name="Vollmers J."/>
            <person name="Rivas-Marin E."/>
            <person name="Kohn T."/>
            <person name="Peeters S.H."/>
            <person name="Heuer A."/>
            <person name="Rast P."/>
            <person name="Oberbeckmann S."/>
            <person name="Bunk B."/>
            <person name="Jeske O."/>
            <person name="Meyerdierks A."/>
            <person name="Storesund J.E."/>
            <person name="Kallscheuer N."/>
            <person name="Luecker S."/>
            <person name="Lage O.M."/>
            <person name="Pohl T."/>
            <person name="Merkel B.J."/>
            <person name="Hornburger P."/>
            <person name="Mueller R.-W."/>
            <person name="Bruemmer F."/>
            <person name="Labrenz M."/>
            <person name="Spormann A.M."/>
            <person name="Op den Camp H."/>
            <person name="Overmann J."/>
            <person name="Amann R."/>
            <person name="Jetten M.S.M."/>
            <person name="Mascher T."/>
            <person name="Medema M.H."/>
            <person name="Devos D.P."/>
            <person name="Kaster A.-K."/>
            <person name="Ovreas L."/>
            <person name="Rohde M."/>
            <person name="Galperin M.Y."/>
            <person name="Jogler C."/>
        </authorList>
    </citation>
    <scope>NUCLEOTIDE SEQUENCE [LARGE SCALE GENOMIC DNA]</scope>
    <source>
        <strain evidence="2 3">OJF2</strain>
    </source>
</reference>
<dbReference type="EMBL" id="CP042997">
    <property type="protein sequence ID" value="QEH38662.1"/>
    <property type="molecule type" value="Genomic_DNA"/>
</dbReference>
<feature type="transmembrane region" description="Helical" evidence="1">
    <location>
        <begin position="41"/>
        <end position="60"/>
    </location>
</feature>
<keyword evidence="1" id="KW-0812">Transmembrane</keyword>
<dbReference type="OrthoDB" id="9933815at2"/>